<feature type="region of interest" description="Disordered" evidence="1">
    <location>
        <begin position="80"/>
        <end position="105"/>
    </location>
</feature>
<dbReference type="EMBL" id="JAEKNR010000090">
    <property type="protein sequence ID" value="MBJ7598063.1"/>
    <property type="molecule type" value="Genomic_DNA"/>
</dbReference>
<proteinExistence type="predicted"/>
<protein>
    <submittedName>
        <fullName evidence="3">Uncharacterized protein</fullName>
    </submittedName>
</protein>
<dbReference type="RefSeq" id="WP_338200786.1">
    <property type="nucleotide sequence ID" value="NZ_JAEKNR010000090.1"/>
</dbReference>
<keyword evidence="2" id="KW-0812">Transmembrane</keyword>
<feature type="region of interest" description="Disordered" evidence="1">
    <location>
        <begin position="121"/>
        <end position="146"/>
    </location>
</feature>
<keyword evidence="2" id="KW-1133">Transmembrane helix</keyword>
<feature type="transmembrane region" description="Helical" evidence="2">
    <location>
        <begin position="46"/>
        <end position="64"/>
    </location>
</feature>
<gene>
    <name evidence="3" type="ORF">JF922_08245</name>
</gene>
<feature type="compositionally biased region" description="Basic and acidic residues" evidence="1">
    <location>
        <begin position="89"/>
        <end position="98"/>
    </location>
</feature>
<dbReference type="AlphaFoldDB" id="A0A934K7G2"/>
<dbReference type="Proteomes" id="UP000612893">
    <property type="component" value="Unassembled WGS sequence"/>
</dbReference>
<evidence type="ECO:0000256" key="2">
    <source>
        <dbReference type="SAM" id="Phobius"/>
    </source>
</evidence>
<keyword evidence="2" id="KW-0472">Membrane</keyword>
<sequence>MTVRIVLGASWALAVGLAGGWLMLSPWALGEQASGRDWTSVTQTEFFTGLGLVVLAVVGLGLVATQALQSLRQAAVIGRRSAPAGSRPDALDGARARGPEATSEEFESALVGLAQALTRELQAPPAGGSEKAAGSDEPYATRRREV</sequence>
<evidence type="ECO:0000256" key="1">
    <source>
        <dbReference type="SAM" id="MobiDB-lite"/>
    </source>
</evidence>
<accession>A0A934K7G2</accession>
<evidence type="ECO:0000313" key="4">
    <source>
        <dbReference type="Proteomes" id="UP000612893"/>
    </source>
</evidence>
<reference evidence="3" key="1">
    <citation type="submission" date="2020-10" db="EMBL/GenBank/DDBJ databases">
        <title>Ca. Dormibacterota MAGs.</title>
        <authorList>
            <person name="Montgomery K."/>
        </authorList>
    </citation>
    <scope>NUCLEOTIDE SEQUENCE [LARGE SCALE GENOMIC DNA]</scope>
    <source>
        <strain evidence="3">SC8812_S17_10</strain>
    </source>
</reference>
<organism evidence="3 4">
    <name type="scientific">Candidatus Nephthysia bennettiae</name>
    <dbReference type="NCBI Taxonomy" id="3127016"/>
    <lineage>
        <taxon>Bacteria</taxon>
        <taxon>Bacillati</taxon>
        <taxon>Candidatus Dormiibacterota</taxon>
        <taxon>Candidatus Dormibacteria</taxon>
        <taxon>Candidatus Dormibacterales</taxon>
        <taxon>Candidatus Dormibacteraceae</taxon>
        <taxon>Candidatus Nephthysia</taxon>
    </lineage>
</organism>
<evidence type="ECO:0000313" key="3">
    <source>
        <dbReference type="EMBL" id="MBJ7598063.1"/>
    </source>
</evidence>
<comment type="caution">
    <text evidence="3">The sequence shown here is derived from an EMBL/GenBank/DDBJ whole genome shotgun (WGS) entry which is preliminary data.</text>
</comment>
<keyword evidence="4" id="KW-1185">Reference proteome</keyword>
<name>A0A934K7G2_9BACT</name>